<evidence type="ECO:0000313" key="4">
    <source>
        <dbReference type="EMBL" id="SLM91160.1"/>
    </source>
</evidence>
<keyword evidence="2" id="KW-0560">Oxidoreductase</keyword>
<dbReference type="PANTHER" id="PTHR48107">
    <property type="entry name" value="NADPH-DEPENDENT ALDEHYDE REDUCTASE-LIKE PROTEIN, CHLOROPLASTIC-RELATED"/>
    <property type="match status" value="1"/>
</dbReference>
<dbReference type="PRINTS" id="PR00081">
    <property type="entry name" value="GDHRDH"/>
</dbReference>
<dbReference type="FunFam" id="3.40.50.720:FF:000097">
    <property type="entry name" value="SDR family oxidoreductase"/>
    <property type="match status" value="1"/>
</dbReference>
<dbReference type="PROSITE" id="PS00061">
    <property type="entry name" value="ADH_SHORT"/>
    <property type="match status" value="1"/>
</dbReference>
<reference evidence="5" key="1">
    <citation type="submission" date="2017-02" db="EMBL/GenBank/DDBJ databases">
        <authorList>
            <person name="Dridi B."/>
        </authorList>
    </citation>
    <scope>NUCLEOTIDE SEQUENCE [LARGE SCALE GENOMIC DNA]</scope>
    <source>
        <strain evidence="5">B Co 03.10</strain>
    </source>
</reference>
<dbReference type="Proteomes" id="UP000196581">
    <property type="component" value="Unassembled WGS sequence"/>
</dbReference>
<sequence length="313" mass="33512">MARTTPSTTSLQTSSTSTDQLTFQNPVTRFPDITPPRQDQPEPGLDQELIPQTDRGQHSYRGTGRLEGRRALITGADSGIGAAIAIAFAREGADVALSYLPDEEEDAQEIRAFIEEADRRAFLFPGDLSDAQYCESLVSDAADALGGLDALVNNAGRQIAVKDITDVSDEQWQNTFDTNMRAIFRLSKAAIPHLPPGSTIVNSTSVQAYKPSPHLVDYAATKAAIDNFTKSLAQQLAETGIRVNAVAPGPIWTPLQVSDGQPKDALPHFGKDTPIGRAGQPTELAPAYVFLTSPESSYVIGEVLHVNGGTPIT</sequence>
<dbReference type="PRINTS" id="PR00080">
    <property type="entry name" value="SDRFAMILY"/>
</dbReference>
<dbReference type="RefSeq" id="WP_087004060.1">
    <property type="nucleotide sequence ID" value="NZ_FWFF01000001.1"/>
</dbReference>
<dbReference type="InterPro" id="IPR020904">
    <property type="entry name" value="Sc_DH/Rdtase_CS"/>
</dbReference>
<dbReference type="SUPFAM" id="SSF51735">
    <property type="entry name" value="NAD(P)-binding Rossmann-fold domains"/>
    <property type="match status" value="1"/>
</dbReference>
<organism evidence="4 5">
    <name type="scientific">Brevibacterium yomogidense</name>
    <dbReference type="NCBI Taxonomy" id="946573"/>
    <lineage>
        <taxon>Bacteria</taxon>
        <taxon>Bacillati</taxon>
        <taxon>Actinomycetota</taxon>
        <taxon>Actinomycetes</taxon>
        <taxon>Micrococcales</taxon>
        <taxon>Brevibacteriaceae</taxon>
        <taxon>Brevibacterium</taxon>
    </lineage>
</organism>
<feature type="compositionally biased region" description="Low complexity" evidence="3">
    <location>
        <begin position="1"/>
        <end position="22"/>
    </location>
</feature>
<accession>A0A1X6WZ37</accession>
<dbReference type="EMBL" id="FWFF01000001">
    <property type="protein sequence ID" value="SLM91160.1"/>
    <property type="molecule type" value="Genomic_DNA"/>
</dbReference>
<dbReference type="Pfam" id="PF13561">
    <property type="entry name" value="adh_short_C2"/>
    <property type="match status" value="1"/>
</dbReference>
<evidence type="ECO:0000313" key="5">
    <source>
        <dbReference type="Proteomes" id="UP000196581"/>
    </source>
</evidence>
<dbReference type="PANTHER" id="PTHR48107:SF16">
    <property type="entry name" value="NADPH-DEPENDENT ALDEHYDE REDUCTASE 1, CHLOROPLASTIC"/>
    <property type="match status" value="1"/>
</dbReference>
<proteinExistence type="inferred from homology"/>
<evidence type="ECO:0000256" key="2">
    <source>
        <dbReference type="ARBA" id="ARBA00023002"/>
    </source>
</evidence>
<feature type="region of interest" description="Disordered" evidence="3">
    <location>
        <begin position="1"/>
        <end position="63"/>
    </location>
</feature>
<dbReference type="InterPro" id="IPR002347">
    <property type="entry name" value="SDR_fam"/>
</dbReference>
<comment type="similarity">
    <text evidence="1">Belongs to the short-chain dehydrogenases/reductases (SDR) family.</text>
</comment>
<evidence type="ECO:0000256" key="3">
    <source>
        <dbReference type="SAM" id="MobiDB-lite"/>
    </source>
</evidence>
<dbReference type="InterPro" id="IPR036291">
    <property type="entry name" value="NAD(P)-bd_dom_sf"/>
</dbReference>
<name>A0A1X6WZ37_9MICO</name>
<keyword evidence="5" id="KW-1185">Reference proteome</keyword>
<protein>
    <submittedName>
        <fullName evidence="4">Dehydrogenases with different specificities (Related to short-chain alcohol dehydrogenases)</fullName>
    </submittedName>
</protein>
<gene>
    <name evidence="4" type="ORF">FM105_02455</name>
</gene>
<dbReference type="Gene3D" id="3.40.50.720">
    <property type="entry name" value="NAD(P)-binding Rossmann-like Domain"/>
    <property type="match status" value="1"/>
</dbReference>
<dbReference type="GO" id="GO:0016614">
    <property type="term" value="F:oxidoreductase activity, acting on CH-OH group of donors"/>
    <property type="evidence" value="ECO:0007669"/>
    <property type="project" value="UniProtKB-ARBA"/>
</dbReference>
<evidence type="ECO:0000256" key="1">
    <source>
        <dbReference type="ARBA" id="ARBA00006484"/>
    </source>
</evidence>
<dbReference type="AlphaFoldDB" id="A0A1X6WZ37"/>